<dbReference type="InterPro" id="IPR001753">
    <property type="entry name" value="Enoyl-CoA_hydra/iso"/>
</dbReference>
<name>A0ABS1X1A0_9GAMM</name>
<dbReference type="PANTHER" id="PTHR43459:SF3">
    <property type="entry name" value="ENOYL-COA HYDRATASE ECHA15 (ENOYL HYDRASE) (UNSATURATED ACYL-COA HYDRATASE) (CROTONASE)-RELATED"/>
    <property type="match status" value="1"/>
</dbReference>
<evidence type="ECO:0000313" key="2">
    <source>
        <dbReference type="EMBL" id="MBM0106979.1"/>
    </source>
</evidence>
<gene>
    <name evidence="2" type="ORF">JM946_19760</name>
</gene>
<dbReference type="RefSeq" id="WP_203169089.1">
    <property type="nucleotide sequence ID" value="NZ_JAEVLS010000004.1"/>
</dbReference>
<dbReference type="Proteomes" id="UP000661077">
    <property type="component" value="Unassembled WGS sequence"/>
</dbReference>
<organism evidence="2 3">
    <name type="scientific">Steroidobacter gossypii</name>
    <dbReference type="NCBI Taxonomy" id="2805490"/>
    <lineage>
        <taxon>Bacteria</taxon>
        <taxon>Pseudomonadati</taxon>
        <taxon>Pseudomonadota</taxon>
        <taxon>Gammaproteobacteria</taxon>
        <taxon>Steroidobacterales</taxon>
        <taxon>Steroidobacteraceae</taxon>
        <taxon>Steroidobacter</taxon>
    </lineage>
</organism>
<keyword evidence="3" id="KW-1185">Reference proteome</keyword>
<dbReference type="SUPFAM" id="SSF52096">
    <property type="entry name" value="ClpP/crotonase"/>
    <property type="match status" value="1"/>
</dbReference>
<protein>
    <submittedName>
        <fullName evidence="2">Enoyl-CoA hydratase/isomerase family protein</fullName>
    </submittedName>
</protein>
<evidence type="ECO:0000313" key="3">
    <source>
        <dbReference type="Proteomes" id="UP000661077"/>
    </source>
</evidence>
<dbReference type="CDD" id="cd06558">
    <property type="entry name" value="crotonase-like"/>
    <property type="match status" value="1"/>
</dbReference>
<dbReference type="PANTHER" id="PTHR43459">
    <property type="entry name" value="ENOYL-COA HYDRATASE"/>
    <property type="match status" value="1"/>
</dbReference>
<dbReference type="EMBL" id="JAEVLS010000004">
    <property type="protein sequence ID" value="MBM0106979.1"/>
    <property type="molecule type" value="Genomic_DNA"/>
</dbReference>
<reference evidence="2 3" key="1">
    <citation type="journal article" date="2021" name="Int. J. Syst. Evol. Microbiol.">
        <title>Steroidobacter gossypii sp. nov., isolated from soil of cotton cropping field.</title>
        <authorList>
            <person name="Huang R."/>
            <person name="Yang S."/>
            <person name="Zhen C."/>
            <person name="Liu W."/>
        </authorList>
    </citation>
    <scope>NUCLEOTIDE SEQUENCE [LARGE SCALE GENOMIC DNA]</scope>
    <source>
        <strain evidence="2 3">S1-65</strain>
    </source>
</reference>
<sequence length="266" mass="28746">MRTYSTLALTRKDRILTITLNRPDVLNAVNLEMHDELADAFNFAATDDQSDIVILTGAGRAFCAGGDIEHLARNAAAPERFDHEARIAKRIVFAMLDLDKPLICKMNGPAMGLGATLALLCDVIYAVDGAKIGDPHVCVGLVAGDGSAAIWAQRIGLGRAKEYLMTGEPISAKQAEQIGLVNHCVAPSQLDDAVVGFCNRLKHGSTNAIRWTKVLLNLELKRVAHAVMDAGIAYESVTARSADHREAVKAIQEKRRPVFCHDPAKV</sequence>
<dbReference type="InterPro" id="IPR014748">
    <property type="entry name" value="Enoyl-CoA_hydra_C"/>
</dbReference>
<comment type="similarity">
    <text evidence="1">Belongs to the enoyl-CoA hydratase/isomerase family.</text>
</comment>
<evidence type="ECO:0000256" key="1">
    <source>
        <dbReference type="ARBA" id="ARBA00005254"/>
    </source>
</evidence>
<dbReference type="InterPro" id="IPR029045">
    <property type="entry name" value="ClpP/crotonase-like_dom_sf"/>
</dbReference>
<dbReference type="Gene3D" id="3.90.226.10">
    <property type="entry name" value="2-enoyl-CoA Hydratase, Chain A, domain 1"/>
    <property type="match status" value="1"/>
</dbReference>
<comment type="caution">
    <text evidence="2">The sequence shown here is derived from an EMBL/GenBank/DDBJ whole genome shotgun (WGS) entry which is preliminary data.</text>
</comment>
<dbReference type="Pfam" id="PF00378">
    <property type="entry name" value="ECH_1"/>
    <property type="match status" value="1"/>
</dbReference>
<proteinExistence type="inferred from homology"/>
<accession>A0ABS1X1A0</accession>
<dbReference type="Gene3D" id="1.10.12.10">
    <property type="entry name" value="Lyase 2-enoyl-coa Hydratase, Chain A, domain 2"/>
    <property type="match status" value="1"/>
</dbReference>